<organism evidence="1 2">
    <name type="scientific">Pistacia atlantica</name>
    <dbReference type="NCBI Taxonomy" id="434234"/>
    <lineage>
        <taxon>Eukaryota</taxon>
        <taxon>Viridiplantae</taxon>
        <taxon>Streptophyta</taxon>
        <taxon>Embryophyta</taxon>
        <taxon>Tracheophyta</taxon>
        <taxon>Spermatophyta</taxon>
        <taxon>Magnoliopsida</taxon>
        <taxon>eudicotyledons</taxon>
        <taxon>Gunneridae</taxon>
        <taxon>Pentapetalae</taxon>
        <taxon>rosids</taxon>
        <taxon>malvids</taxon>
        <taxon>Sapindales</taxon>
        <taxon>Anacardiaceae</taxon>
        <taxon>Pistacia</taxon>
    </lineage>
</organism>
<evidence type="ECO:0000313" key="2">
    <source>
        <dbReference type="Proteomes" id="UP001164250"/>
    </source>
</evidence>
<sequence length="743" mass="84289">MAQPSHLSQHIDSFVNLSSSSAHQAASLDAVVSLLKNNVLTIEKLVREMDMYLTTTDDVTRARGILLLGEVLSNLYFTVNSINLSLQNTGEDFLYGICEAIDGEKDPQCLMLTFCIVEVVAQVFPDDLLASFASDLFEILGCSPFILLMFSCLPAIELWKVSSPAWWMLLGLSVRNSSQDCFPNDNYVLAERLNHAALYLCIELIAACRDGISGSEPFMTKSALAHEKWCCLIQSFSASLTKAFTFTLATSTNEDAYDADVYFGVSIVLVTVVTLAWRVLNWVWLRPKRLERYLRQQGLSGKPYRLLYGDLKEASMMLEQTKSRSFTVSDDSTPRIVPFLHQVVKDYGKNSFIWIGPIPRVTIMNPDQLKVIFSRLSDFHKPRANPLAKYLATGLVEYEGEKWTKQRRIINPAFHLDKLKLMLPEFYQVCTEMISKWEKLVSEEGSCELDVWPFLANLTGDVISKTAFGSNFEEGRRIFQLLTELGDLITEVLQSVYIPGWRFLPTKRNRRLKELDMEIRALLLGIIKNREKAREAGEAAKNDLLGILMESNFREIEEHGNNKNVGMSIDEVIKECKLFYFAGQETTSVLLVWTMVLLSKHQDWQARAREEVFLVFGDKKPSFDELNHLKVVTMILYEVLRLYPPVVAVDRAVNEELKLGNLSLPAGVEVTTPIILVHHDQELWGENAMEFKPERFSEGISKATENQVSFIPFGWGPRICIGQNFALMEGKNGFGSNYKKLHI</sequence>
<comment type="caution">
    <text evidence="1">The sequence shown here is derived from an EMBL/GenBank/DDBJ whole genome shotgun (WGS) entry which is preliminary data.</text>
</comment>
<name>A0ACC0ZV52_9ROSI</name>
<evidence type="ECO:0000313" key="1">
    <source>
        <dbReference type="EMBL" id="KAJ0075543.1"/>
    </source>
</evidence>
<dbReference type="Proteomes" id="UP001164250">
    <property type="component" value="Chromosome 15"/>
</dbReference>
<keyword evidence="2" id="KW-1185">Reference proteome</keyword>
<dbReference type="EMBL" id="CM047910">
    <property type="protein sequence ID" value="KAJ0075543.1"/>
    <property type="molecule type" value="Genomic_DNA"/>
</dbReference>
<accession>A0ACC0ZV52</accession>
<protein>
    <submittedName>
        <fullName evidence="1">Uncharacterized protein</fullName>
    </submittedName>
</protein>
<proteinExistence type="predicted"/>
<gene>
    <name evidence="1" type="ORF">Patl1_33978</name>
</gene>
<reference evidence="2" key="1">
    <citation type="journal article" date="2023" name="G3 (Bethesda)">
        <title>Genome assembly and association tests identify interacting loci associated with vigor, precocity, and sex in interspecific pistachio rootstocks.</title>
        <authorList>
            <person name="Palmer W."/>
            <person name="Jacygrad E."/>
            <person name="Sagayaradj S."/>
            <person name="Cavanaugh K."/>
            <person name="Han R."/>
            <person name="Bertier L."/>
            <person name="Beede B."/>
            <person name="Kafkas S."/>
            <person name="Golino D."/>
            <person name="Preece J."/>
            <person name="Michelmore R."/>
        </authorList>
    </citation>
    <scope>NUCLEOTIDE SEQUENCE [LARGE SCALE GENOMIC DNA]</scope>
</reference>